<organism evidence="1 2">
    <name type="scientific">Rhizodiscina lignyota</name>
    <dbReference type="NCBI Taxonomy" id="1504668"/>
    <lineage>
        <taxon>Eukaryota</taxon>
        <taxon>Fungi</taxon>
        <taxon>Dikarya</taxon>
        <taxon>Ascomycota</taxon>
        <taxon>Pezizomycotina</taxon>
        <taxon>Dothideomycetes</taxon>
        <taxon>Pleosporomycetidae</taxon>
        <taxon>Aulographales</taxon>
        <taxon>Rhizodiscinaceae</taxon>
        <taxon>Rhizodiscina</taxon>
    </lineage>
</organism>
<keyword evidence="2" id="KW-1185">Reference proteome</keyword>
<dbReference type="EMBL" id="ML978137">
    <property type="protein sequence ID" value="KAF2093713.1"/>
    <property type="molecule type" value="Genomic_DNA"/>
</dbReference>
<reference evidence="1" key="1">
    <citation type="journal article" date="2020" name="Stud. Mycol.">
        <title>101 Dothideomycetes genomes: a test case for predicting lifestyles and emergence of pathogens.</title>
        <authorList>
            <person name="Haridas S."/>
            <person name="Albert R."/>
            <person name="Binder M."/>
            <person name="Bloem J."/>
            <person name="Labutti K."/>
            <person name="Salamov A."/>
            <person name="Andreopoulos B."/>
            <person name="Baker S."/>
            <person name="Barry K."/>
            <person name="Bills G."/>
            <person name="Bluhm B."/>
            <person name="Cannon C."/>
            <person name="Castanera R."/>
            <person name="Culley D."/>
            <person name="Daum C."/>
            <person name="Ezra D."/>
            <person name="Gonzalez J."/>
            <person name="Henrissat B."/>
            <person name="Kuo A."/>
            <person name="Liang C."/>
            <person name="Lipzen A."/>
            <person name="Lutzoni F."/>
            <person name="Magnuson J."/>
            <person name="Mondo S."/>
            <person name="Nolan M."/>
            <person name="Ohm R."/>
            <person name="Pangilinan J."/>
            <person name="Park H.-J."/>
            <person name="Ramirez L."/>
            <person name="Alfaro M."/>
            <person name="Sun H."/>
            <person name="Tritt A."/>
            <person name="Yoshinaga Y."/>
            <person name="Zwiers L.-H."/>
            <person name="Turgeon B."/>
            <person name="Goodwin S."/>
            <person name="Spatafora J."/>
            <person name="Crous P."/>
            <person name="Grigoriev I."/>
        </authorList>
    </citation>
    <scope>NUCLEOTIDE SEQUENCE</scope>
    <source>
        <strain evidence="1">CBS 133067</strain>
    </source>
</reference>
<name>A0A9P4I697_9PEZI</name>
<protein>
    <recommendedName>
        <fullName evidence="3">Fungal N-terminal domain-containing protein</fullName>
    </recommendedName>
</protein>
<proteinExistence type="predicted"/>
<evidence type="ECO:0008006" key="3">
    <source>
        <dbReference type="Google" id="ProtNLM"/>
    </source>
</evidence>
<evidence type="ECO:0000313" key="2">
    <source>
        <dbReference type="Proteomes" id="UP000799772"/>
    </source>
</evidence>
<dbReference type="Proteomes" id="UP000799772">
    <property type="component" value="Unassembled WGS sequence"/>
</dbReference>
<gene>
    <name evidence="1" type="ORF">NA57DRAFT_81215</name>
</gene>
<evidence type="ECO:0000313" key="1">
    <source>
        <dbReference type="EMBL" id="KAF2093713.1"/>
    </source>
</evidence>
<dbReference type="AlphaFoldDB" id="A0A9P4I697"/>
<dbReference type="OrthoDB" id="1577640at2759"/>
<comment type="caution">
    <text evidence="1">The sequence shown here is derived from an EMBL/GenBank/DDBJ whole genome shotgun (WGS) entry which is preliminary data.</text>
</comment>
<accession>A0A9P4I697</accession>
<sequence>MAEILGTLVGVISFGITVCDGLTAYYQAWEARDDDVSSALKYIAHLGKLFKLLNSRLGNILNTHPLFNDYVADSLSLVEDKLKTLEAILKNCRIECPKGTKERFIDLSKKSAYPFRKKTIKHLQALVRDLTHNLSLLLQVLQLDIAANQEITVTAVANTGSSTMKDVNHIKQTVSSIEHVITNDIVSNLHTTKDFRQQFELLQDAVMRVTPQMSEMTEQLLKRFAENSTKDKATEQDMQLTLIPRPAILQPAVDSTSTLDNSLSLRQNSLQNDFIAKSISPRCSCRKWKTKMVNEIRRGPLRIFRETIASSSHHESCPYHLNTERVTRIGVDARIFSILLSRVVEGSFSVAFGAWSFSIIPSLSLRYVFRPDSPAFQLLKGLGEHGNKGRTFEMSHEDLRAEIQRLFHSRQASPFDVDQNGRTLLNTLVQGDCPGHWRAVSDLLPYTGLVFDLADAGVPINEKDSRGRNPFDCLAISTWNAHILHPEYGRSAIDFCKSVVDIGFEHSASLLTTYFFKNRDRYEIEVGRHLDAWIEGM</sequence>